<dbReference type="InterPro" id="IPR024747">
    <property type="entry name" value="Pyridox_Oxase-rel"/>
</dbReference>
<dbReference type="Proteomes" id="UP000237846">
    <property type="component" value="Unassembled WGS sequence"/>
</dbReference>
<dbReference type="AlphaFoldDB" id="A0A2T0PTN1"/>
<evidence type="ECO:0000313" key="2">
    <source>
        <dbReference type="EMBL" id="PRX92259.1"/>
    </source>
</evidence>
<dbReference type="RefSeq" id="WP_106252339.1">
    <property type="nucleotide sequence ID" value="NZ_PVZC01000010.1"/>
</dbReference>
<sequence>MAEPANDPGPTPVYPQTPRTTPARMRERARYDEATVHAILDSDVICHVAFTDGGAPAVLPTSYTRLGRFLYLHASTGSTLALRARHGLAVSVAVTRVDGFVLARSANHHSVNYRSVIAHGTAHRVSDPGEARRALAALLDQVVPGRSGDARPPSDRELAATAVLCLELAEVAAKVRQGGVNDDPEDAALPHWAGVLPLTRRLGTPVPDPALPPGTPLPDYLRHATEPGRAEP</sequence>
<gene>
    <name evidence="2" type="ORF">CLV72_11019</name>
</gene>
<feature type="compositionally biased region" description="Basic and acidic residues" evidence="1">
    <location>
        <begin position="220"/>
        <end position="232"/>
    </location>
</feature>
<dbReference type="OrthoDB" id="116031at2"/>
<dbReference type="Pfam" id="PF12900">
    <property type="entry name" value="Pyridox_ox_2"/>
    <property type="match status" value="1"/>
</dbReference>
<dbReference type="InterPro" id="IPR012349">
    <property type="entry name" value="Split_barrel_FMN-bd"/>
</dbReference>
<keyword evidence="3" id="KW-1185">Reference proteome</keyword>
<feature type="region of interest" description="Disordered" evidence="1">
    <location>
        <begin position="1"/>
        <end position="24"/>
    </location>
</feature>
<proteinExistence type="predicted"/>
<dbReference type="Gene3D" id="2.30.110.10">
    <property type="entry name" value="Electron Transport, Fmn-binding Protein, Chain A"/>
    <property type="match status" value="1"/>
</dbReference>
<protein>
    <recommendedName>
        <fullName evidence="4">Nitroimidazol reductase NimA-like FMN-containing flavoprotein (Pyridoxamine 5'-phosphate oxidase superfamily)</fullName>
    </recommendedName>
</protein>
<evidence type="ECO:0000256" key="1">
    <source>
        <dbReference type="SAM" id="MobiDB-lite"/>
    </source>
</evidence>
<reference evidence="2 3" key="1">
    <citation type="submission" date="2018-03" db="EMBL/GenBank/DDBJ databases">
        <title>Genomic Encyclopedia of Archaeal and Bacterial Type Strains, Phase II (KMG-II): from individual species to whole genera.</title>
        <authorList>
            <person name="Goeker M."/>
        </authorList>
    </citation>
    <scope>NUCLEOTIDE SEQUENCE [LARGE SCALE GENOMIC DNA]</scope>
    <source>
        <strain evidence="2 3">DSM 45601</strain>
    </source>
</reference>
<organism evidence="2 3">
    <name type="scientific">Allonocardiopsis opalescens</name>
    <dbReference type="NCBI Taxonomy" id="1144618"/>
    <lineage>
        <taxon>Bacteria</taxon>
        <taxon>Bacillati</taxon>
        <taxon>Actinomycetota</taxon>
        <taxon>Actinomycetes</taxon>
        <taxon>Streptosporangiales</taxon>
        <taxon>Allonocardiopsis</taxon>
    </lineage>
</organism>
<feature type="compositionally biased region" description="Pro residues" evidence="1">
    <location>
        <begin position="206"/>
        <end position="216"/>
    </location>
</feature>
<dbReference type="PANTHER" id="PTHR34071">
    <property type="entry name" value="5-NITROIMIDAZOLE ANTIBIOTICS RESISTANCE PROTEIN, NIMA-FAMILY-RELATED PROTEIN-RELATED"/>
    <property type="match status" value="1"/>
</dbReference>
<feature type="region of interest" description="Disordered" evidence="1">
    <location>
        <begin position="200"/>
        <end position="232"/>
    </location>
</feature>
<accession>A0A2T0PTN1</accession>
<evidence type="ECO:0000313" key="3">
    <source>
        <dbReference type="Proteomes" id="UP000237846"/>
    </source>
</evidence>
<dbReference type="SUPFAM" id="SSF50475">
    <property type="entry name" value="FMN-binding split barrel"/>
    <property type="match status" value="1"/>
</dbReference>
<comment type="caution">
    <text evidence="2">The sequence shown here is derived from an EMBL/GenBank/DDBJ whole genome shotgun (WGS) entry which is preliminary data.</text>
</comment>
<dbReference type="EMBL" id="PVZC01000010">
    <property type="protein sequence ID" value="PRX92259.1"/>
    <property type="molecule type" value="Genomic_DNA"/>
</dbReference>
<evidence type="ECO:0008006" key="4">
    <source>
        <dbReference type="Google" id="ProtNLM"/>
    </source>
</evidence>
<name>A0A2T0PTN1_9ACTN</name>
<dbReference type="PANTHER" id="PTHR34071:SF2">
    <property type="entry name" value="FLAVIN-NUCLEOTIDE-BINDING PROTEIN"/>
    <property type="match status" value="1"/>
</dbReference>